<reference evidence="1 2" key="1">
    <citation type="submission" date="2021-07" db="EMBL/GenBank/DDBJ databases">
        <title>Thermus aquaticus gen. n. and sp. n., a nonsporulating extreme thermophile.</title>
        <authorList>
            <person name="Hu C.-J."/>
            <person name="Li W.-J."/>
            <person name="Xian W.-D."/>
        </authorList>
    </citation>
    <scope>NUCLEOTIDE SEQUENCE [LARGE SCALE GENOMIC DNA]</scope>
    <source>
        <strain evidence="1 2">SYSU G05001</strain>
    </source>
</reference>
<dbReference type="EMBL" id="JAHXRS010000029">
    <property type="protein sequence ID" value="MBW6396026.1"/>
    <property type="molecule type" value="Genomic_DNA"/>
</dbReference>
<comment type="caution">
    <text evidence="1">The sequence shown here is derived from an EMBL/GenBank/DDBJ whole genome shotgun (WGS) entry which is preliminary data.</text>
</comment>
<name>A0ABS7A162_9DEIN</name>
<accession>A0ABS7A162</accession>
<gene>
    <name evidence="1" type="ORF">KZX47_12815</name>
</gene>
<evidence type="ECO:0000313" key="2">
    <source>
        <dbReference type="Proteomes" id="UP000724268"/>
    </source>
</evidence>
<proteinExistence type="predicted"/>
<organism evidence="1 2">
    <name type="scientific">Thermus brevis</name>
    <dbReference type="NCBI Taxonomy" id="2862456"/>
    <lineage>
        <taxon>Bacteria</taxon>
        <taxon>Thermotogati</taxon>
        <taxon>Deinococcota</taxon>
        <taxon>Deinococci</taxon>
        <taxon>Thermales</taxon>
        <taxon>Thermaceae</taxon>
        <taxon>Thermus</taxon>
    </lineage>
</organism>
<evidence type="ECO:0000313" key="1">
    <source>
        <dbReference type="EMBL" id="MBW6396026.1"/>
    </source>
</evidence>
<dbReference type="RefSeq" id="WP_219760481.1">
    <property type="nucleotide sequence ID" value="NZ_JAHXRS010000029.1"/>
</dbReference>
<protein>
    <submittedName>
        <fullName evidence="1">Uncharacterized protein</fullName>
    </submittedName>
</protein>
<keyword evidence="2" id="KW-1185">Reference proteome</keyword>
<sequence length="426" mass="46270">MLVLEGALARGGRTYRVRLQRSPTPDPLAGAALWGQDSRLYLTGALAPWEGGPVAPGEAVRLELAPQDLLRRGGMGRYHAVFLTHVDGEGWGVAAQWPLEMDFRPLPVFLYASRAPTGEALVTLVTHEEAPEFATLSWGQGTLSAPWEGLRRGRDSSPAFLFLLPREAEGEVEGVVRKGERWGRARTTLPPPPPLTAPREVRWRLPWWLPPTGVQGAVLEAIAPVLSALPGLKDLSPATAAEWALDRYAHLFAASPATGESEEWRRARTLAVGRGLYLSRPALEAHLRALGPVSVSDRISARVGFRRKLDGTWRLDGSVQLGSGSGGSLEPGRFEVAFQDLDLEARHLVQEVERLRPAGTEPVYRALRTPAKVSLKAAHAGVRELGAYWAVAASLAKRRKLDGTWRLDGSAKLRSGMAVRDGPAVL</sequence>
<dbReference type="Proteomes" id="UP000724268">
    <property type="component" value="Unassembled WGS sequence"/>
</dbReference>